<dbReference type="InterPro" id="IPR015943">
    <property type="entry name" value="WD40/YVTN_repeat-like_dom_sf"/>
</dbReference>
<feature type="chain" id="PRO_5045597426" description="Virginiamycin B lyase" evidence="1">
    <location>
        <begin position="31"/>
        <end position="479"/>
    </location>
</feature>
<dbReference type="InterPro" id="IPR011042">
    <property type="entry name" value="6-blade_b-propeller_TolB-like"/>
</dbReference>
<dbReference type="SUPFAM" id="SSF101898">
    <property type="entry name" value="NHL repeat"/>
    <property type="match status" value="1"/>
</dbReference>
<comment type="caution">
    <text evidence="2">The sequence shown here is derived from an EMBL/GenBank/DDBJ whole genome shotgun (WGS) entry which is preliminary data.</text>
</comment>
<reference evidence="2 3" key="1">
    <citation type="submission" date="2020-09" db="EMBL/GenBank/DDBJ databases">
        <title>novel species in genus Nocardioides.</title>
        <authorList>
            <person name="Zhang G."/>
        </authorList>
    </citation>
    <scope>NUCLEOTIDE SEQUENCE [LARGE SCALE GENOMIC DNA]</scope>
    <source>
        <strain evidence="2 3">19197</strain>
    </source>
</reference>
<feature type="signal peptide" evidence="1">
    <location>
        <begin position="1"/>
        <end position="30"/>
    </location>
</feature>
<dbReference type="PANTHER" id="PTHR40274">
    <property type="entry name" value="VIRGINIAMYCIN B LYASE"/>
    <property type="match status" value="1"/>
</dbReference>
<evidence type="ECO:0000313" key="2">
    <source>
        <dbReference type="EMBL" id="MBD3915550.1"/>
    </source>
</evidence>
<proteinExistence type="predicted"/>
<dbReference type="Proteomes" id="UP000649289">
    <property type="component" value="Unassembled WGS sequence"/>
</dbReference>
<dbReference type="InterPro" id="IPR051344">
    <property type="entry name" value="Vgb"/>
</dbReference>
<name>A0ABR8MIZ3_9ACTN</name>
<protein>
    <recommendedName>
        <fullName evidence="4">Virginiamycin B lyase</fullName>
    </recommendedName>
</protein>
<organism evidence="2 3">
    <name type="scientific">Nocardioides hwasunensis</name>
    <dbReference type="NCBI Taxonomy" id="397258"/>
    <lineage>
        <taxon>Bacteria</taxon>
        <taxon>Bacillati</taxon>
        <taxon>Actinomycetota</taxon>
        <taxon>Actinomycetes</taxon>
        <taxon>Propionibacteriales</taxon>
        <taxon>Nocardioidaceae</taxon>
        <taxon>Nocardioides</taxon>
    </lineage>
</organism>
<keyword evidence="3" id="KW-1185">Reference proteome</keyword>
<dbReference type="Gene3D" id="2.120.10.30">
    <property type="entry name" value="TolB, C-terminal domain"/>
    <property type="match status" value="1"/>
</dbReference>
<sequence>MTRARTALLAALALLVSPLLVVVGTTPAHAAVSVFPVPTSNAKLGRITTAPDGSMWFLMRDANKVGRITTAGQIQEFALPPTDSAVAGPAKGLDVGPDGSVWVTTDHGSNLTRLSSAGVVLNDWTFPNYDGCVSTCPYGGEVRVDPSGTAWVTMNYGSSFIVKVTPDGQLTASDNSPECDDVLGEAADGAMWCQSGNPSSQNTIVRVNADAAGGVSYPLPSDASYPSGLAAGPVGSIWFTRNSGGTIFTSPSRGSIGYLDAATAATTIWSTGSRSAPQDLVMGPDRQMWFTNRGAAPGIGHISASGVGAISSVGNYEPESLTFGPDGAIWFTDAKNNSVVRVTTDQLGTTNVDLGDGVTMIPPAGPGPVPGGKTSVGTLPAVKGVLPVRKGRLAVPVRCGKGAACAGRVTVELARGGKALSKATGYRVKAGKKAKVQVRLTTKGLRQLRKGKVVKVRVELTAKGSKKVLVKRTLKVRRR</sequence>
<dbReference type="EMBL" id="JACXYY010000005">
    <property type="protein sequence ID" value="MBD3915550.1"/>
    <property type="molecule type" value="Genomic_DNA"/>
</dbReference>
<evidence type="ECO:0000313" key="3">
    <source>
        <dbReference type="Proteomes" id="UP000649289"/>
    </source>
</evidence>
<evidence type="ECO:0008006" key="4">
    <source>
        <dbReference type="Google" id="ProtNLM"/>
    </source>
</evidence>
<evidence type="ECO:0000256" key="1">
    <source>
        <dbReference type="SAM" id="SignalP"/>
    </source>
</evidence>
<dbReference type="RefSeq" id="WP_191199884.1">
    <property type="nucleotide sequence ID" value="NZ_BAAAPA010000008.1"/>
</dbReference>
<dbReference type="Gene3D" id="2.130.10.10">
    <property type="entry name" value="YVTN repeat-like/Quinoprotein amine dehydrogenase"/>
    <property type="match status" value="1"/>
</dbReference>
<dbReference type="PANTHER" id="PTHR40274:SF3">
    <property type="entry name" value="VIRGINIAMYCIN B LYASE"/>
    <property type="match status" value="1"/>
</dbReference>
<keyword evidence="1" id="KW-0732">Signal</keyword>
<accession>A0ABR8MIZ3</accession>
<gene>
    <name evidence="2" type="ORF">IEZ25_13080</name>
</gene>
<dbReference type="Pfam" id="PF24684">
    <property type="entry name" value="Vgb_lyase"/>
    <property type="match status" value="1"/>
</dbReference>